<evidence type="ECO:0008006" key="4">
    <source>
        <dbReference type="Google" id="ProtNLM"/>
    </source>
</evidence>
<evidence type="ECO:0000256" key="1">
    <source>
        <dbReference type="SAM" id="MobiDB-lite"/>
    </source>
</evidence>
<feature type="region of interest" description="Disordered" evidence="1">
    <location>
        <begin position="301"/>
        <end position="351"/>
    </location>
</feature>
<dbReference type="eggNOG" id="ENOG502S6BS">
    <property type="taxonomic scope" value="Eukaryota"/>
</dbReference>
<dbReference type="EMBL" id="ACPB03005123">
    <property type="status" value="NOT_ANNOTATED_CDS"/>
    <property type="molecule type" value="Genomic_DNA"/>
</dbReference>
<dbReference type="PANTHER" id="PTHR12449:SF22">
    <property type="entry name" value="NUCLEOLAR PROTEIN 4"/>
    <property type="match status" value="1"/>
</dbReference>
<dbReference type="EMBL" id="ACPB03005124">
    <property type="status" value="NOT_ANNOTATED_CDS"/>
    <property type="molecule type" value="Genomic_DNA"/>
</dbReference>
<protein>
    <recommendedName>
        <fullName evidence="4">Integrase zinc-binding domain-containing protein</fullName>
    </recommendedName>
</protein>
<sequence length="351" mass="39729">MDHSYILVTEERNVSSNMFCKEKKAGLLKNEGKKEGVSGGMIMLINGRRTTEVKRTRCDGMNRYGGDNARGWTKMQLIILVEEEEAVQIRPEFKKNLWLLATKYTAEKYNRILATLKGEIRNCAENSKFRFWMRSKGFRLGEKEQLYAQSPTVNLRVQLVTCDLVGNMPTRLLSVHPLGGAVLLIWNSKGSLKKVAVVEEFYDIIYSVHVESGARSGLHAGQKRTYRAVTESYAFLPREAVTKFLLGCSECQKRVENDMSTPLSTKYKEYLPINLTTRNCVIRLSVPLTTDSVRDDRKLDWTTSTPAKRPRIDSTTSSSSSPEIDISPISTTSEDRRSTSEGPTDYSVKQI</sequence>
<dbReference type="EnsemblMetazoa" id="RPRC001426-RA">
    <property type="protein sequence ID" value="RPRC001426-PA"/>
    <property type="gene ID" value="RPRC001426"/>
</dbReference>
<name>T1HBL4_RHOPR</name>
<dbReference type="AlphaFoldDB" id="T1HBL4"/>
<keyword evidence="3" id="KW-1185">Reference proteome</keyword>
<dbReference type="InterPro" id="IPR039788">
    <property type="entry name" value="NOL4/NOL4L"/>
</dbReference>
<feature type="compositionally biased region" description="Low complexity" evidence="1">
    <location>
        <begin position="313"/>
        <end position="332"/>
    </location>
</feature>
<reference evidence="2" key="1">
    <citation type="submission" date="2015-05" db="UniProtKB">
        <authorList>
            <consortium name="EnsemblMetazoa"/>
        </authorList>
    </citation>
    <scope>IDENTIFICATION</scope>
</reference>
<evidence type="ECO:0000313" key="3">
    <source>
        <dbReference type="Proteomes" id="UP000015103"/>
    </source>
</evidence>
<dbReference type="VEuPathDB" id="VectorBase:RPRC001426"/>
<dbReference type="EMBL" id="ACPB03005122">
    <property type="status" value="NOT_ANNOTATED_CDS"/>
    <property type="molecule type" value="Genomic_DNA"/>
</dbReference>
<dbReference type="HOGENOM" id="CLU_790658_0_0_1"/>
<dbReference type="PANTHER" id="PTHR12449">
    <property type="entry name" value="DEATH DOMAIN-CONTAINING PROTEIN"/>
    <property type="match status" value="1"/>
</dbReference>
<dbReference type="Proteomes" id="UP000015103">
    <property type="component" value="Unassembled WGS sequence"/>
</dbReference>
<organism evidence="2 3">
    <name type="scientific">Rhodnius prolixus</name>
    <name type="common">Triatomid bug</name>
    <dbReference type="NCBI Taxonomy" id="13249"/>
    <lineage>
        <taxon>Eukaryota</taxon>
        <taxon>Metazoa</taxon>
        <taxon>Ecdysozoa</taxon>
        <taxon>Arthropoda</taxon>
        <taxon>Hexapoda</taxon>
        <taxon>Insecta</taxon>
        <taxon>Pterygota</taxon>
        <taxon>Neoptera</taxon>
        <taxon>Paraneoptera</taxon>
        <taxon>Hemiptera</taxon>
        <taxon>Heteroptera</taxon>
        <taxon>Panheteroptera</taxon>
        <taxon>Cimicomorpha</taxon>
        <taxon>Reduviidae</taxon>
        <taxon>Triatominae</taxon>
        <taxon>Rhodnius</taxon>
    </lineage>
</organism>
<proteinExistence type="predicted"/>
<evidence type="ECO:0000313" key="2">
    <source>
        <dbReference type="EnsemblMetazoa" id="RPRC001426-PA"/>
    </source>
</evidence>
<accession>T1HBL4</accession>
<dbReference type="STRING" id="13249.T1HBL4"/>
<dbReference type="InParanoid" id="T1HBL4"/>
<dbReference type="EMBL" id="ACPB03005121">
    <property type="status" value="NOT_ANNOTATED_CDS"/>
    <property type="molecule type" value="Genomic_DNA"/>
</dbReference>